<dbReference type="InterPro" id="IPR011990">
    <property type="entry name" value="TPR-like_helical_dom_sf"/>
</dbReference>
<protein>
    <submittedName>
        <fullName evidence="1">Uncharacterized protein</fullName>
    </submittedName>
</protein>
<dbReference type="AlphaFoldDB" id="S5AM51"/>
<name>S5AM51_9ALTE</name>
<reference evidence="1 2" key="1">
    <citation type="journal article" date="2013" name="Genome Biol. Evol.">
        <title>Genomic Diversity of "Deep Ecotype" Alteromonas macleodii Isolates: Evidence for Pan-Mediterranean Clonal Frames.</title>
        <authorList>
            <person name="Lopez-Perez M."/>
            <person name="Gonzaga A."/>
            <person name="Rodriguez-Valera F."/>
        </authorList>
    </citation>
    <scope>NUCLEOTIDE SEQUENCE [LARGE SCALE GENOMIC DNA]</scope>
    <source>
        <strain evidence="2">'English Channel 615'</strain>
    </source>
</reference>
<dbReference type="Proteomes" id="UP000014909">
    <property type="component" value="Chromosome"/>
</dbReference>
<dbReference type="PATRIC" id="fig|1300253.3.peg.1734"/>
<accession>S5AM51</accession>
<proteinExistence type="predicted"/>
<dbReference type="NCBIfam" id="NF038257">
    <property type="entry name" value="exopoly_VpsP"/>
    <property type="match status" value="1"/>
</dbReference>
<evidence type="ECO:0000313" key="1">
    <source>
        <dbReference type="EMBL" id="AGP77733.1"/>
    </source>
</evidence>
<organism evidence="1 2">
    <name type="scientific">Alteromonas mediterranea 615</name>
    <dbReference type="NCBI Taxonomy" id="1300253"/>
    <lineage>
        <taxon>Bacteria</taxon>
        <taxon>Pseudomonadati</taxon>
        <taxon>Pseudomonadota</taxon>
        <taxon>Gammaproteobacteria</taxon>
        <taxon>Alteromonadales</taxon>
        <taxon>Alteromonadaceae</taxon>
        <taxon>Alteromonas/Salinimonas group</taxon>
        <taxon>Alteromonas</taxon>
    </lineage>
</organism>
<dbReference type="Gene3D" id="1.25.40.10">
    <property type="entry name" value="Tetratricopeptide repeat domain"/>
    <property type="match status" value="1"/>
</dbReference>
<dbReference type="EMBL" id="CP004846">
    <property type="protein sequence ID" value="AGP77733.1"/>
    <property type="molecule type" value="Genomic_DNA"/>
</dbReference>
<dbReference type="BioCyc" id="AMAC1300253:G12YX-1339-MONOMER"/>
<dbReference type="HOGENOM" id="CLU_1105331_0_0_6"/>
<evidence type="ECO:0000313" key="2">
    <source>
        <dbReference type="Proteomes" id="UP000014909"/>
    </source>
</evidence>
<dbReference type="SUPFAM" id="SSF48452">
    <property type="entry name" value="TPR-like"/>
    <property type="match status" value="1"/>
</dbReference>
<gene>
    <name evidence="1" type="ORF">I633_08335</name>
</gene>
<sequence length="253" mass="28437">MQIDNKFAHWMEKVKLHSAVSFLVASIAVFSFLGSANQFFVSNTYYSVKNSLDSWNRAPSSVSAEDVEIALTKIEKVIDKAPNNALYYQLQGQLYEWLHFSTNLASDLETVTKANNGPDELQRAMLSYKKSLKLRPNWSGGWIGLASVKWKLGELDSQFYQYLDNAVSVGPQDAIVHRFIAEFGITMYVNRSVHYAKILKQLRHHLDLGIKNPLSRKSILSLVGENNLNESACRWLGPSSFAVSTGLLNCAQN</sequence>
<dbReference type="KEGG" id="amh:I633_08335"/>